<dbReference type="AlphaFoldDB" id="A0A0A9CTJ2"/>
<reference evidence="1" key="2">
    <citation type="journal article" date="2015" name="Data Brief">
        <title>Shoot transcriptome of the giant reed, Arundo donax.</title>
        <authorList>
            <person name="Barrero R.A."/>
            <person name="Guerrero F.D."/>
            <person name="Moolhuijzen P."/>
            <person name="Goolsby J.A."/>
            <person name="Tidwell J."/>
            <person name="Bellgard S.E."/>
            <person name="Bellgard M.I."/>
        </authorList>
    </citation>
    <scope>NUCLEOTIDE SEQUENCE</scope>
    <source>
        <tissue evidence="1">Shoot tissue taken approximately 20 cm above the soil surface</tissue>
    </source>
</reference>
<dbReference type="EMBL" id="GBRH01218286">
    <property type="protein sequence ID" value="JAD79609.1"/>
    <property type="molecule type" value="Transcribed_RNA"/>
</dbReference>
<name>A0A0A9CTJ2_ARUDO</name>
<sequence>MQIRCGGRGRRNPPRFRRGLDLARCSDRRGVCRWR</sequence>
<proteinExistence type="predicted"/>
<evidence type="ECO:0000313" key="1">
    <source>
        <dbReference type="EMBL" id="JAD79609.1"/>
    </source>
</evidence>
<protein>
    <submittedName>
        <fullName evidence="1">Uncharacterized protein</fullName>
    </submittedName>
</protein>
<organism evidence="1">
    <name type="scientific">Arundo donax</name>
    <name type="common">Giant reed</name>
    <name type="synonym">Donax arundinaceus</name>
    <dbReference type="NCBI Taxonomy" id="35708"/>
    <lineage>
        <taxon>Eukaryota</taxon>
        <taxon>Viridiplantae</taxon>
        <taxon>Streptophyta</taxon>
        <taxon>Embryophyta</taxon>
        <taxon>Tracheophyta</taxon>
        <taxon>Spermatophyta</taxon>
        <taxon>Magnoliopsida</taxon>
        <taxon>Liliopsida</taxon>
        <taxon>Poales</taxon>
        <taxon>Poaceae</taxon>
        <taxon>PACMAD clade</taxon>
        <taxon>Arundinoideae</taxon>
        <taxon>Arundineae</taxon>
        <taxon>Arundo</taxon>
    </lineage>
</organism>
<reference evidence="1" key="1">
    <citation type="submission" date="2014-09" db="EMBL/GenBank/DDBJ databases">
        <authorList>
            <person name="Magalhaes I.L.F."/>
            <person name="Oliveira U."/>
            <person name="Santos F.R."/>
            <person name="Vidigal T.H.D.A."/>
            <person name="Brescovit A.D."/>
            <person name="Santos A.J."/>
        </authorList>
    </citation>
    <scope>NUCLEOTIDE SEQUENCE</scope>
    <source>
        <tissue evidence="1">Shoot tissue taken approximately 20 cm above the soil surface</tissue>
    </source>
</reference>
<accession>A0A0A9CTJ2</accession>